<dbReference type="EMBL" id="CM020618">
    <property type="protein sequence ID" value="KAK1860429.1"/>
    <property type="molecule type" value="Genomic_DNA"/>
</dbReference>
<keyword evidence="2" id="KW-1185">Reference proteome</keyword>
<sequence length="484" mass="51313">MGAVGAPDGRFPAAVVHHAATLHALEQRRGGAAASEDALPDAATSPRRRWLLRRLPERLDDLPGALPAQAPAAQALVVMEAWAEAPGGHHPAPAAATAADRWSSAMASSRRSLATTPVVSLSYDAVYTVGRDGGVGDTLPPGAVVVCEAVNAAAAGEAVADALQAVLTATAQAVVQNDQALQVSILCADDGAGRGAAFFKTVEVYRSAAHWRDHCDGLDAAFLMRVKGLRAAGARGPPAAVKPVRVGRAPKRVSWGQLAAAWGVHAYTGLGLPINMIACRVLFAGDFPKFCLLNWLAIFVDATDGTLARAADVKRVIPGFSGIALDNEIDFLTFAFLPALAVFTFDLVPGLPLQAAVATMSLYAAGYQFCQTLAKTDDAFVGFPSYWNVVCFYVYLLRPPTAVVVGTYTFCSVLSFVPFRFVYPTRTPTLRGVTMTLSFVWAAAMCVPLLLPGWQYNRELLLGSLSFPAYYVLLSLYLNMKRGA</sequence>
<accession>A0ACC3BR42</accession>
<reference evidence="1" key="1">
    <citation type="submission" date="2019-11" db="EMBL/GenBank/DDBJ databases">
        <title>Nori genome reveals adaptations in red seaweeds to the harsh intertidal environment.</title>
        <authorList>
            <person name="Wang D."/>
            <person name="Mao Y."/>
        </authorList>
    </citation>
    <scope>NUCLEOTIDE SEQUENCE</scope>
    <source>
        <tissue evidence="1">Gametophyte</tissue>
    </source>
</reference>
<comment type="caution">
    <text evidence="1">The sequence shown here is derived from an EMBL/GenBank/DDBJ whole genome shotgun (WGS) entry which is preliminary data.</text>
</comment>
<evidence type="ECO:0000313" key="1">
    <source>
        <dbReference type="EMBL" id="KAK1860429.1"/>
    </source>
</evidence>
<dbReference type="Proteomes" id="UP000798662">
    <property type="component" value="Chromosome 1"/>
</dbReference>
<name>A0ACC3BR42_PYRYE</name>
<organism evidence="1 2">
    <name type="scientific">Pyropia yezoensis</name>
    <name type="common">Susabi-nori</name>
    <name type="synonym">Porphyra yezoensis</name>
    <dbReference type="NCBI Taxonomy" id="2788"/>
    <lineage>
        <taxon>Eukaryota</taxon>
        <taxon>Rhodophyta</taxon>
        <taxon>Bangiophyceae</taxon>
        <taxon>Bangiales</taxon>
        <taxon>Bangiaceae</taxon>
        <taxon>Pyropia</taxon>
    </lineage>
</organism>
<evidence type="ECO:0000313" key="2">
    <source>
        <dbReference type="Proteomes" id="UP000798662"/>
    </source>
</evidence>
<protein>
    <submittedName>
        <fullName evidence="1">Uncharacterized protein</fullName>
    </submittedName>
</protein>
<gene>
    <name evidence="1" type="ORF">I4F81_003018</name>
</gene>
<proteinExistence type="predicted"/>